<dbReference type="SUPFAM" id="SSF51735">
    <property type="entry name" value="NAD(P)-binding Rossmann-fold domains"/>
    <property type="match status" value="1"/>
</dbReference>
<dbReference type="InterPro" id="IPR002347">
    <property type="entry name" value="SDR_fam"/>
</dbReference>
<gene>
    <name evidence="3" type="primary">acr1_2</name>
    <name evidence="3" type="ORF">NCTC8139_03253</name>
</gene>
<dbReference type="PANTHER" id="PTHR43899">
    <property type="entry name" value="RH59310P"/>
    <property type="match status" value="1"/>
</dbReference>
<dbReference type="InterPro" id="IPR036291">
    <property type="entry name" value="NAD(P)-bd_dom_sf"/>
</dbReference>
<accession>A0ABD7V5U3</accession>
<dbReference type="CDD" id="cd05233">
    <property type="entry name" value="SDR_c"/>
    <property type="match status" value="1"/>
</dbReference>
<dbReference type="RefSeq" id="WP_131734895.1">
    <property type="nucleotide sequence ID" value="NZ_CAACYD010000007.1"/>
</dbReference>
<dbReference type="InterPro" id="IPR051019">
    <property type="entry name" value="VLCFA-Steroid_DH"/>
</dbReference>
<organism evidence="3 4">
    <name type="scientific">Gordonia paraffinivorans</name>
    <dbReference type="NCBI Taxonomy" id="175628"/>
    <lineage>
        <taxon>Bacteria</taxon>
        <taxon>Bacillati</taxon>
        <taxon>Actinomycetota</taxon>
        <taxon>Actinomycetes</taxon>
        <taxon>Mycobacteriales</taxon>
        <taxon>Gordoniaceae</taxon>
        <taxon>Gordonia</taxon>
    </lineage>
</organism>
<dbReference type="PANTHER" id="PTHR43899:SF13">
    <property type="entry name" value="RH59310P"/>
    <property type="match status" value="1"/>
</dbReference>
<keyword evidence="2 3" id="KW-0560">Oxidoreductase</keyword>
<comment type="caution">
    <text evidence="3">The sequence shown here is derived from an EMBL/GenBank/DDBJ whole genome shotgun (WGS) entry which is preliminary data.</text>
</comment>
<proteinExistence type="inferred from homology"/>
<dbReference type="AlphaFoldDB" id="A0ABD7V5U3"/>
<dbReference type="Proteomes" id="UP000360750">
    <property type="component" value="Unassembled WGS sequence"/>
</dbReference>
<dbReference type="PRINTS" id="PR00081">
    <property type="entry name" value="GDHRDH"/>
</dbReference>
<dbReference type="Gene3D" id="3.40.50.720">
    <property type="entry name" value="NAD(P)-binding Rossmann-like Domain"/>
    <property type="match status" value="1"/>
</dbReference>
<protein>
    <submittedName>
        <fullName evidence="3">Fatty acyl-CoA reductase</fullName>
        <ecNumber evidence="3">1.2.1.-</ecNumber>
    </submittedName>
</protein>
<comment type="similarity">
    <text evidence="1">Belongs to the short-chain dehydrogenases/reductases (SDR) family.</text>
</comment>
<dbReference type="Pfam" id="PF00106">
    <property type="entry name" value="adh_short"/>
    <property type="match status" value="1"/>
</dbReference>
<name>A0ABD7V5U3_9ACTN</name>
<dbReference type="GeneID" id="60751233"/>
<evidence type="ECO:0000313" key="4">
    <source>
        <dbReference type="Proteomes" id="UP000360750"/>
    </source>
</evidence>
<sequence>MPGSELTSGESAGFDPGRYGPWAVIAGGSEGVGASFAHQLADAGINVVLIARKPGPLQETAEAVRARGVQAMTLSLDLTEPAAIDEIVSATEDLDVGLLIYNAGANTYGADFVDGDLAGFQKVIDLNITAQLALVQHFGRRLKDRGRGGLLLVGSMSGYLGGRHLSVYGGVKAFGRVFAESLWLELREHGVDVLELVLGVTRTPAMERAGLNFGGAFKADEPDDVAREGLAHLADGPVWIAGGNARRAEKINGPDRRGLILAQHEAMAKLFPQKEDAAR</sequence>
<dbReference type="EC" id="1.2.1.-" evidence="3"/>
<dbReference type="EMBL" id="CAACYD010000007">
    <property type="protein sequence ID" value="VFA89685.1"/>
    <property type="molecule type" value="Genomic_DNA"/>
</dbReference>
<evidence type="ECO:0000256" key="2">
    <source>
        <dbReference type="ARBA" id="ARBA00023002"/>
    </source>
</evidence>
<evidence type="ECO:0000313" key="3">
    <source>
        <dbReference type="EMBL" id="VFA89685.1"/>
    </source>
</evidence>
<evidence type="ECO:0000256" key="1">
    <source>
        <dbReference type="ARBA" id="ARBA00006484"/>
    </source>
</evidence>
<dbReference type="GO" id="GO:0016491">
    <property type="term" value="F:oxidoreductase activity"/>
    <property type="evidence" value="ECO:0007669"/>
    <property type="project" value="UniProtKB-KW"/>
</dbReference>
<reference evidence="3 4" key="1">
    <citation type="submission" date="2019-02" db="EMBL/GenBank/DDBJ databases">
        <authorList>
            <consortium name="Pathogen Informatics"/>
        </authorList>
    </citation>
    <scope>NUCLEOTIDE SEQUENCE [LARGE SCALE GENOMIC DNA]</scope>
    <source>
        <strain evidence="3 4">3012STDY6756503</strain>
    </source>
</reference>